<reference evidence="1" key="1">
    <citation type="journal article" date="2014" name="Int. J. Syst. Evol. Microbiol.">
        <title>Complete genome sequence of Corynebacterium casei LMG S-19264T (=DSM 44701T), isolated from a smear-ripened cheese.</title>
        <authorList>
            <consortium name="US DOE Joint Genome Institute (JGI-PGF)"/>
            <person name="Walter F."/>
            <person name="Albersmeier A."/>
            <person name="Kalinowski J."/>
            <person name="Ruckert C."/>
        </authorList>
    </citation>
    <scope>NUCLEOTIDE SEQUENCE</scope>
    <source>
        <strain evidence="1">VKM Ac-2007</strain>
    </source>
</reference>
<protein>
    <recommendedName>
        <fullName evidence="3">DUF4242 domain-containing protein</fullName>
    </recommendedName>
</protein>
<dbReference type="AlphaFoldDB" id="A0A9W6I5I4"/>
<sequence length="175" mass="19225">MALYLVELSIEAADRPVVEAAIAEVSRQAAEAGVELVESQVTGDLSRAYVVLEARSRGDLRLDAARLPGVASVAGPDEVRLVGAELEDIRRAKGSADYLVEWDIPEDLGMDDYLARKKARAPLYAQVPEVSFLRTYVREDTAKCLCFYDGPDEPAVLRAREAVSTPVSRLFELDR</sequence>
<evidence type="ECO:0008006" key="3">
    <source>
        <dbReference type="Google" id="ProtNLM"/>
    </source>
</evidence>
<dbReference type="EMBL" id="BSEV01000011">
    <property type="protein sequence ID" value="GLK11330.1"/>
    <property type="molecule type" value="Genomic_DNA"/>
</dbReference>
<proteinExistence type="predicted"/>
<accession>A0A9W6I5I4</accession>
<dbReference type="InterPro" id="IPR025336">
    <property type="entry name" value="SCO4226-like"/>
</dbReference>
<gene>
    <name evidence="1" type="ORF">GCM10017600_47370</name>
</gene>
<reference evidence="1" key="2">
    <citation type="submission" date="2023-01" db="EMBL/GenBank/DDBJ databases">
        <authorList>
            <person name="Sun Q."/>
            <person name="Evtushenko L."/>
        </authorList>
    </citation>
    <scope>NUCLEOTIDE SEQUENCE</scope>
    <source>
        <strain evidence="1">VKM Ac-2007</strain>
    </source>
</reference>
<evidence type="ECO:0000313" key="2">
    <source>
        <dbReference type="Proteomes" id="UP001143474"/>
    </source>
</evidence>
<organism evidence="1 2">
    <name type="scientific">Streptosporangium carneum</name>
    <dbReference type="NCBI Taxonomy" id="47481"/>
    <lineage>
        <taxon>Bacteria</taxon>
        <taxon>Bacillati</taxon>
        <taxon>Actinomycetota</taxon>
        <taxon>Actinomycetes</taxon>
        <taxon>Streptosporangiales</taxon>
        <taxon>Streptosporangiaceae</taxon>
        <taxon>Streptosporangium</taxon>
    </lineage>
</organism>
<dbReference type="Pfam" id="PF14026">
    <property type="entry name" value="SCO4226-like"/>
    <property type="match status" value="1"/>
</dbReference>
<name>A0A9W6I5I4_9ACTN</name>
<comment type="caution">
    <text evidence="1">The sequence shown here is derived from an EMBL/GenBank/DDBJ whole genome shotgun (WGS) entry which is preliminary data.</text>
</comment>
<evidence type="ECO:0000313" key="1">
    <source>
        <dbReference type="EMBL" id="GLK11330.1"/>
    </source>
</evidence>
<dbReference type="Proteomes" id="UP001143474">
    <property type="component" value="Unassembled WGS sequence"/>
</dbReference>
<keyword evidence="2" id="KW-1185">Reference proteome</keyword>